<dbReference type="CDD" id="cd00082">
    <property type="entry name" value="HisKA"/>
    <property type="match status" value="1"/>
</dbReference>
<dbReference type="Gene3D" id="3.30.450.20">
    <property type="entry name" value="PAS domain"/>
    <property type="match status" value="1"/>
</dbReference>
<protein>
    <recommendedName>
        <fullName evidence="2">histidine kinase</fullName>
        <ecNumber evidence="2">2.7.13.3</ecNumber>
    </recommendedName>
</protein>
<organism evidence="6 7">
    <name type="scientific">Saccharophagus degradans</name>
    <dbReference type="NCBI Taxonomy" id="86304"/>
    <lineage>
        <taxon>Bacteria</taxon>
        <taxon>Pseudomonadati</taxon>
        <taxon>Pseudomonadota</taxon>
        <taxon>Gammaproteobacteria</taxon>
        <taxon>Cellvibrionales</taxon>
        <taxon>Cellvibrionaceae</taxon>
        <taxon>Saccharophagus</taxon>
    </lineage>
</organism>
<feature type="transmembrane region" description="Helical" evidence="4">
    <location>
        <begin position="77"/>
        <end position="95"/>
    </location>
</feature>
<dbReference type="InterPro" id="IPR004358">
    <property type="entry name" value="Sig_transdc_His_kin-like_C"/>
</dbReference>
<accession>A0AAW7XAR2</accession>
<dbReference type="Pfam" id="PF02518">
    <property type="entry name" value="HATPase_c"/>
    <property type="match status" value="1"/>
</dbReference>
<dbReference type="GO" id="GO:0000155">
    <property type="term" value="F:phosphorelay sensor kinase activity"/>
    <property type="evidence" value="ECO:0007669"/>
    <property type="project" value="InterPro"/>
</dbReference>
<feature type="transmembrane region" description="Helical" evidence="4">
    <location>
        <begin position="12"/>
        <end position="30"/>
    </location>
</feature>
<dbReference type="EC" id="2.7.13.3" evidence="2"/>
<keyword evidence="3" id="KW-0597">Phosphoprotein</keyword>
<evidence type="ECO:0000259" key="5">
    <source>
        <dbReference type="PROSITE" id="PS50109"/>
    </source>
</evidence>
<gene>
    <name evidence="6" type="ORF">Q4521_19530</name>
</gene>
<keyword evidence="4" id="KW-1133">Transmembrane helix</keyword>
<dbReference type="Proteomes" id="UP001169760">
    <property type="component" value="Unassembled WGS sequence"/>
</dbReference>
<keyword evidence="4" id="KW-0812">Transmembrane</keyword>
<dbReference type="InterPro" id="IPR003661">
    <property type="entry name" value="HisK_dim/P_dom"/>
</dbReference>
<comment type="caution">
    <text evidence="6">The sequence shown here is derived from an EMBL/GenBank/DDBJ whole genome shotgun (WGS) entry which is preliminary data.</text>
</comment>
<dbReference type="SMART" id="SM00387">
    <property type="entry name" value="HATPase_c"/>
    <property type="match status" value="1"/>
</dbReference>
<dbReference type="PROSITE" id="PS50109">
    <property type="entry name" value="HIS_KIN"/>
    <property type="match status" value="1"/>
</dbReference>
<dbReference type="InterPro" id="IPR036097">
    <property type="entry name" value="HisK_dim/P_sf"/>
</dbReference>
<feature type="transmembrane region" description="Helical" evidence="4">
    <location>
        <begin position="152"/>
        <end position="171"/>
    </location>
</feature>
<keyword evidence="6" id="KW-0067">ATP-binding</keyword>
<dbReference type="Gene3D" id="1.10.287.130">
    <property type="match status" value="1"/>
</dbReference>
<feature type="domain" description="Histidine kinase" evidence="5">
    <location>
        <begin position="316"/>
        <end position="525"/>
    </location>
</feature>
<evidence type="ECO:0000313" key="6">
    <source>
        <dbReference type="EMBL" id="MDO6424690.1"/>
    </source>
</evidence>
<dbReference type="Gene3D" id="3.30.565.10">
    <property type="entry name" value="Histidine kinase-like ATPase, C-terminal domain"/>
    <property type="match status" value="1"/>
</dbReference>
<evidence type="ECO:0000256" key="3">
    <source>
        <dbReference type="ARBA" id="ARBA00022553"/>
    </source>
</evidence>
<dbReference type="RefSeq" id="WP_303493891.1">
    <property type="nucleotide sequence ID" value="NZ_JAUOPB010000016.1"/>
</dbReference>
<dbReference type="PRINTS" id="PR00344">
    <property type="entry name" value="BCTRLSENSOR"/>
</dbReference>
<evidence type="ECO:0000256" key="4">
    <source>
        <dbReference type="SAM" id="Phobius"/>
    </source>
</evidence>
<dbReference type="Pfam" id="PF00512">
    <property type="entry name" value="HisKA"/>
    <property type="match status" value="1"/>
</dbReference>
<comment type="catalytic activity">
    <reaction evidence="1">
        <text>ATP + protein L-histidine = ADP + protein N-phospho-L-histidine.</text>
        <dbReference type="EC" id="2.7.13.3"/>
    </reaction>
</comment>
<keyword evidence="4" id="KW-0472">Membrane</keyword>
<feature type="transmembrane region" description="Helical" evidence="4">
    <location>
        <begin position="46"/>
        <end position="65"/>
    </location>
</feature>
<dbReference type="InterPro" id="IPR003594">
    <property type="entry name" value="HATPase_dom"/>
</dbReference>
<evidence type="ECO:0000256" key="2">
    <source>
        <dbReference type="ARBA" id="ARBA00012438"/>
    </source>
</evidence>
<feature type="transmembrane region" description="Helical" evidence="4">
    <location>
        <begin position="122"/>
        <end position="140"/>
    </location>
</feature>
<keyword evidence="6" id="KW-0547">Nucleotide-binding</keyword>
<dbReference type="SUPFAM" id="SSF55874">
    <property type="entry name" value="ATPase domain of HSP90 chaperone/DNA topoisomerase II/histidine kinase"/>
    <property type="match status" value="1"/>
</dbReference>
<dbReference type="EMBL" id="JAUOPB010000016">
    <property type="protein sequence ID" value="MDO6424690.1"/>
    <property type="molecule type" value="Genomic_DNA"/>
</dbReference>
<sequence length="528" mass="59264">MENQYQHNPQLLRVYLFYRVALSTILLAMYETGLGQNALGTHEPELFRWTIALYTAISIGSLYVFRPSLLTRSLHRLTFLLILDLIAILLVIHSSGGPDSGLGYLLLVCTAMASVFIRGQLALAYAALITLFLIAETIYITQDTKDLTKGLFSTGILGVLVFATTITFLYLTEKIRSSDIAAVTQAKYAEHLEKLAQHIVTRMRTGVVVIDGENKIELINESALQLLDLPQDTAYIGAPLSDFSNLEDMLQQWQYNPIIGLPKVHTLRDGHEVRINFAQLETNELTRTILYIEDHRAIVQQAQQLKLASLGRLTASIAHEVRNPLGAIAHAAQLLKESDTIDIGDNRLTEIILQHSERVNQIINNTLILSRRKEPKPEMLDLATWLPHFINSFKLAVEGKIDLHIGHAQIQARADPSHISQVLTNLCENGLRHSKLLTGEARIKICANISVNDHTPYIDVIDFGAGVPEHQLQQIFDPFFTTDDKGTGLGLYISKELCEINQASLHYNRTQDNQSCFRISFSHHQRKI</sequence>
<dbReference type="GO" id="GO:0005524">
    <property type="term" value="F:ATP binding"/>
    <property type="evidence" value="ECO:0007669"/>
    <property type="project" value="UniProtKB-KW"/>
</dbReference>
<dbReference type="AlphaFoldDB" id="A0AAW7XAR2"/>
<name>A0AAW7XAR2_9GAMM</name>
<dbReference type="Pfam" id="PF25323">
    <property type="entry name" value="6TM_PilS"/>
    <property type="match status" value="1"/>
</dbReference>
<dbReference type="PANTHER" id="PTHR43065:SF52">
    <property type="entry name" value="SENSOR PROTEIN KINASE PILS"/>
    <property type="match status" value="1"/>
</dbReference>
<dbReference type="SUPFAM" id="SSF47384">
    <property type="entry name" value="Homodimeric domain of signal transducing histidine kinase"/>
    <property type="match status" value="1"/>
</dbReference>
<dbReference type="SMART" id="SM00388">
    <property type="entry name" value="HisKA"/>
    <property type="match status" value="1"/>
</dbReference>
<dbReference type="InterPro" id="IPR005467">
    <property type="entry name" value="His_kinase_dom"/>
</dbReference>
<dbReference type="PANTHER" id="PTHR43065">
    <property type="entry name" value="SENSOR HISTIDINE KINASE"/>
    <property type="match status" value="1"/>
</dbReference>
<reference evidence="6" key="1">
    <citation type="submission" date="2023-07" db="EMBL/GenBank/DDBJ databases">
        <title>Genome content predicts the carbon catabolic preferences of heterotrophic bacteria.</title>
        <authorList>
            <person name="Gralka M."/>
        </authorList>
    </citation>
    <scope>NUCLEOTIDE SEQUENCE</scope>
    <source>
        <strain evidence="6">I3M17_2</strain>
    </source>
</reference>
<dbReference type="InterPro" id="IPR000014">
    <property type="entry name" value="PAS"/>
</dbReference>
<proteinExistence type="predicted"/>
<dbReference type="InterPro" id="IPR036890">
    <property type="entry name" value="HATPase_C_sf"/>
</dbReference>
<dbReference type="CDD" id="cd00130">
    <property type="entry name" value="PAS"/>
    <property type="match status" value="1"/>
</dbReference>
<evidence type="ECO:0000313" key="7">
    <source>
        <dbReference type="Proteomes" id="UP001169760"/>
    </source>
</evidence>
<evidence type="ECO:0000256" key="1">
    <source>
        <dbReference type="ARBA" id="ARBA00000085"/>
    </source>
</evidence>